<dbReference type="Pfam" id="PF07494">
    <property type="entry name" value="Reg_prop"/>
    <property type="match status" value="6"/>
</dbReference>
<evidence type="ECO:0000313" key="4">
    <source>
        <dbReference type="EMBL" id="MDT0604443.1"/>
    </source>
</evidence>
<dbReference type="InterPro" id="IPR011047">
    <property type="entry name" value="Quinoprotein_ADH-like_sf"/>
</dbReference>
<dbReference type="RefSeq" id="WP_311582548.1">
    <property type="nucleotide sequence ID" value="NZ_JAVRIF010000007.1"/>
</dbReference>
<dbReference type="EMBL" id="JAVRIF010000007">
    <property type="protein sequence ID" value="MDT0604443.1"/>
    <property type="molecule type" value="Genomic_DNA"/>
</dbReference>
<keyword evidence="2" id="KW-0472">Membrane</keyword>
<keyword evidence="1" id="KW-0597">Phosphoprotein</keyword>
<dbReference type="SUPFAM" id="SSF63829">
    <property type="entry name" value="Calcium-dependent phosphotriesterase"/>
    <property type="match status" value="2"/>
</dbReference>
<feature type="domain" description="GGDEF" evidence="3">
    <location>
        <begin position="901"/>
        <end position="1025"/>
    </location>
</feature>
<evidence type="ECO:0000313" key="5">
    <source>
        <dbReference type="Proteomes" id="UP001266357"/>
    </source>
</evidence>
<keyword evidence="2" id="KW-0812">Transmembrane</keyword>
<dbReference type="SUPFAM" id="SSF50998">
    <property type="entry name" value="Quinoprotein alcohol dehydrogenase-like"/>
    <property type="match status" value="1"/>
</dbReference>
<dbReference type="InterPro" id="IPR011110">
    <property type="entry name" value="Reg_prop"/>
</dbReference>
<evidence type="ECO:0000259" key="3">
    <source>
        <dbReference type="PROSITE" id="PS50887"/>
    </source>
</evidence>
<keyword evidence="5" id="KW-1185">Reference proteome</keyword>
<evidence type="ECO:0000256" key="2">
    <source>
        <dbReference type="SAM" id="Phobius"/>
    </source>
</evidence>
<comment type="caution">
    <text evidence="4">The sequence shown here is derived from an EMBL/GenBank/DDBJ whole genome shotgun (WGS) entry which is preliminary data.</text>
</comment>
<proteinExistence type="predicted"/>
<dbReference type="InterPro" id="IPR015943">
    <property type="entry name" value="WD40/YVTN_repeat-like_dom_sf"/>
</dbReference>
<dbReference type="PANTHER" id="PTHR43547">
    <property type="entry name" value="TWO-COMPONENT HISTIDINE KINASE"/>
    <property type="match status" value="1"/>
</dbReference>
<dbReference type="Gene3D" id="2.60.40.10">
    <property type="entry name" value="Immunoglobulins"/>
    <property type="match status" value="1"/>
</dbReference>
<feature type="transmembrane region" description="Helical" evidence="2">
    <location>
        <begin position="796"/>
        <end position="813"/>
    </location>
</feature>
<keyword evidence="2" id="KW-1133">Transmembrane helix</keyword>
<dbReference type="Proteomes" id="UP001266357">
    <property type="component" value="Unassembled WGS sequence"/>
</dbReference>
<dbReference type="SMART" id="SM00267">
    <property type="entry name" value="GGDEF"/>
    <property type="match status" value="1"/>
</dbReference>
<dbReference type="PROSITE" id="PS50887">
    <property type="entry name" value="GGDEF"/>
    <property type="match status" value="1"/>
</dbReference>
<protein>
    <submittedName>
        <fullName evidence="4">Two-component regulator propeller domain-containing protein</fullName>
    </submittedName>
</protein>
<organism evidence="4 5">
    <name type="scientific">Thalassotalea castellviae</name>
    <dbReference type="NCBI Taxonomy" id="3075612"/>
    <lineage>
        <taxon>Bacteria</taxon>
        <taxon>Pseudomonadati</taxon>
        <taxon>Pseudomonadota</taxon>
        <taxon>Gammaproteobacteria</taxon>
        <taxon>Alteromonadales</taxon>
        <taxon>Colwelliaceae</taxon>
        <taxon>Thalassotalea</taxon>
    </lineage>
</organism>
<gene>
    <name evidence="4" type="ORF">RM573_12615</name>
</gene>
<sequence length="1053" mass="120419">MKKTLFLFLFSFVIFKSMAQELNLLGSFPLDNPLSYQFVRAIAQDQHGFMWFGSQEGLHRFDGHNFVSYHHDASNPTSLGSDVISRLLVDRKNQLWVATRGGGLNLFDEKTNSFKLFTTNSVSAKLSHDNVNEILQDSQGKIWVGTEKGLNILNKVEGKWQNKVILQELGNEKSLSNNMIHALLETKQGTIWVGTNGGGISVFDLQGQFIKTIKYDNHQAIAKDGKLINSLFQDKQGYIWIGTVERGLIRFQPKLAAFKQYKFEPNNAFSPPSNTIGAIEQDSSGRLWIATDKGLLIYNPIDDNFWRFNHSVTNPFSLKSDYILTFFEDKEQMIWIGTFAGVDRWNPKMTTFNQYNAQKHPSLKSNNISAFAQSTEHIVYFSTYNGGLYQLDTRTNKIDALAISEKFANYRIMSLLSDKQTLWVGTRSSGLFNVDLNEKSIVRFQHQAKNPQSISANSITDILKDHQGTIWVSTYHNGLNRLNDDGSFTRYVATSPASNKGPSTNHVLQIIEDKQGVIWLAAYGGGINRFDPLTETFMHIQHVDGDITSLSSDLAWVLYLDSHENLWVGTQAAGINILKKQEIDSQSFTFEHLNSKDGMKSQTAYGINEDKQGNIWFSSNKGISQYSPKAKRFKHYDTSHGLRDLEYNHGVVFASFDKTLYFGSAKGFISIHPDSVSEQSKAPVVKLTNIYNLNQAMVFENGLNTLKELTLDYKDQLISFEYVGLNYSSPESTRYRYRLLGSESEWIDAGKQRRATYTNLPQGTYTLQIIAGNSDNVWSDPYELTIVMHPAPWKTWWAYMIYVAIIALALLSYSRFLNRKLAIEQLQKLDLKKQVEEKTQKYLAKNTELELVNKKLEQAATIDKVTGIKSRRYLDIYIEQASQLMNQIHQNLLPVQRNILPRLYILMININDINTVSNSQLVNFTDLLLYTRNHDDLLIRWSDDTFAIIGYEKENNAAELSTRLVNRFNSVFDQTISLNIAYSFYPFNREQPVDISWDQMSVLIEKGLRLINQYPEYSWIGLYEPKEQPFEFIDILQVHTLDALKDKVVLKVG</sequence>
<name>A0ABU3A3H6_9GAMM</name>
<dbReference type="Pfam" id="PF07495">
    <property type="entry name" value="Y_Y_Y"/>
    <property type="match status" value="1"/>
</dbReference>
<evidence type="ECO:0000256" key="1">
    <source>
        <dbReference type="ARBA" id="ARBA00022553"/>
    </source>
</evidence>
<dbReference type="InterPro" id="IPR011123">
    <property type="entry name" value="Y_Y_Y"/>
</dbReference>
<dbReference type="InterPro" id="IPR043128">
    <property type="entry name" value="Rev_trsase/Diguanyl_cyclase"/>
</dbReference>
<dbReference type="PANTHER" id="PTHR43547:SF2">
    <property type="entry name" value="HYBRID SIGNAL TRANSDUCTION HISTIDINE KINASE C"/>
    <property type="match status" value="1"/>
</dbReference>
<dbReference type="InterPro" id="IPR000160">
    <property type="entry name" value="GGDEF_dom"/>
</dbReference>
<dbReference type="Gene3D" id="2.130.10.10">
    <property type="entry name" value="YVTN repeat-like/Quinoprotein amine dehydrogenase"/>
    <property type="match status" value="3"/>
</dbReference>
<accession>A0ABU3A3H6</accession>
<reference evidence="4 5" key="1">
    <citation type="submission" date="2023-09" db="EMBL/GenBank/DDBJ databases">
        <authorList>
            <person name="Rey-Velasco X."/>
        </authorList>
    </citation>
    <scope>NUCLEOTIDE SEQUENCE [LARGE SCALE GENOMIC DNA]</scope>
    <source>
        <strain evidence="4 5">W431</strain>
    </source>
</reference>
<dbReference type="Gene3D" id="3.30.70.270">
    <property type="match status" value="1"/>
</dbReference>
<dbReference type="InterPro" id="IPR013783">
    <property type="entry name" value="Ig-like_fold"/>
</dbReference>